<keyword evidence="7" id="KW-1185">Reference proteome</keyword>
<name>A0A6A4J7I6_APOLU</name>
<proteinExistence type="inferred from homology"/>
<dbReference type="AlphaFoldDB" id="A0A6A4J7I6"/>
<evidence type="ECO:0000313" key="6">
    <source>
        <dbReference type="EMBL" id="KAF6204016.1"/>
    </source>
</evidence>
<feature type="region of interest" description="Disordered" evidence="4">
    <location>
        <begin position="1"/>
        <end position="36"/>
    </location>
</feature>
<feature type="region of interest" description="Disordered" evidence="4">
    <location>
        <begin position="62"/>
        <end position="97"/>
    </location>
</feature>
<sequence length="97" mass="11166">MTSVSDFVTGLPSYDPDNFTRYCGSTRSVKRPSTYVQTTESPTEAIIVNEKTNVLLRYLNRKWEKEEKERGKKRSSDANSQQSPKKKKKLEQDDDSS</sequence>
<reference evidence="6" key="1">
    <citation type="journal article" date="2021" name="Mol. Ecol. Resour.">
        <title>Apolygus lucorum genome provides insights into omnivorousness and mesophyll feeding.</title>
        <authorList>
            <person name="Liu Y."/>
            <person name="Liu H."/>
            <person name="Wang H."/>
            <person name="Huang T."/>
            <person name="Liu B."/>
            <person name="Yang B."/>
            <person name="Yin L."/>
            <person name="Li B."/>
            <person name="Zhang Y."/>
            <person name="Zhang S."/>
            <person name="Jiang F."/>
            <person name="Zhang X."/>
            <person name="Ren Y."/>
            <person name="Wang B."/>
            <person name="Wang S."/>
            <person name="Lu Y."/>
            <person name="Wu K."/>
            <person name="Fan W."/>
            <person name="Wang G."/>
        </authorList>
    </citation>
    <scope>NUCLEOTIDE SEQUENCE</scope>
    <source>
        <strain evidence="6">12Hb</strain>
    </source>
</reference>
<dbReference type="OrthoDB" id="8598182at2759"/>
<dbReference type="PANTHER" id="PTHR31879">
    <property type="entry name" value="DET1- AND DDB1-ASSOCIATED PROTEIN 1"/>
    <property type="match status" value="1"/>
</dbReference>
<comment type="function">
    <text evidence="3">Functions as a component of numerous distinct DCX (DDB1-CUL4-X-box) E3 ubiquitin-protein ligase complexes which mediate the ubiquitination and subsequent proteasomal degradation of target proteins. In the DCX complexes, acts as a scaffolding subunit required to stabilize the complex.</text>
</comment>
<feature type="compositionally biased region" description="Basic and acidic residues" evidence="4">
    <location>
        <begin position="62"/>
        <end position="76"/>
    </location>
</feature>
<comment type="caution">
    <text evidence="6">The sequence shown here is derived from an EMBL/GenBank/DDBJ whole genome shotgun (WGS) entry which is preliminary data.</text>
</comment>
<evidence type="ECO:0000256" key="2">
    <source>
        <dbReference type="ARBA" id="ARBA00018256"/>
    </source>
</evidence>
<dbReference type="InterPro" id="IPR018276">
    <property type="entry name" value="DDA1_dom"/>
</dbReference>
<dbReference type="GO" id="GO:0032436">
    <property type="term" value="P:positive regulation of proteasomal ubiquitin-dependent protein catabolic process"/>
    <property type="evidence" value="ECO:0007669"/>
    <property type="project" value="TreeGrafter"/>
</dbReference>
<protein>
    <recommendedName>
        <fullName evidence="2">DET1- and DDB1-associated protein 1</fullName>
    </recommendedName>
</protein>
<accession>A0A6A4J7I6</accession>
<dbReference type="PANTHER" id="PTHR31879:SF2">
    <property type="entry name" value="DET1- AND DDB1-ASSOCIATED PROTEIN 1"/>
    <property type="match status" value="1"/>
</dbReference>
<dbReference type="Proteomes" id="UP000466442">
    <property type="component" value="Unassembled WGS sequence"/>
</dbReference>
<dbReference type="EMBL" id="WIXP02000010">
    <property type="protein sequence ID" value="KAF6204016.1"/>
    <property type="molecule type" value="Genomic_DNA"/>
</dbReference>
<feature type="domain" description="DET1- and DDB1-associated protein 1" evidence="5">
    <location>
        <begin position="6"/>
        <end position="65"/>
    </location>
</feature>
<dbReference type="Pfam" id="PF10172">
    <property type="entry name" value="DDA1"/>
    <property type="match status" value="1"/>
</dbReference>
<gene>
    <name evidence="6" type="ORF">GE061_002355</name>
</gene>
<evidence type="ECO:0000256" key="1">
    <source>
        <dbReference type="ARBA" id="ARBA00008042"/>
    </source>
</evidence>
<evidence type="ECO:0000256" key="4">
    <source>
        <dbReference type="SAM" id="MobiDB-lite"/>
    </source>
</evidence>
<dbReference type="GO" id="GO:0080008">
    <property type="term" value="C:Cul4-RING E3 ubiquitin ligase complex"/>
    <property type="evidence" value="ECO:0007669"/>
    <property type="project" value="TreeGrafter"/>
</dbReference>
<evidence type="ECO:0000313" key="7">
    <source>
        <dbReference type="Proteomes" id="UP000466442"/>
    </source>
</evidence>
<evidence type="ECO:0000259" key="5">
    <source>
        <dbReference type="Pfam" id="PF10172"/>
    </source>
</evidence>
<organism evidence="6 7">
    <name type="scientific">Apolygus lucorum</name>
    <name type="common">Small green plant bug</name>
    <name type="synonym">Lygocoris lucorum</name>
    <dbReference type="NCBI Taxonomy" id="248454"/>
    <lineage>
        <taxon>Eukaryota</taxon>
        <taxon>Metazoa</taxon>
        <taxon>Ecdysozoa</taxon>
        <taxon>Arthropoda</taxon>
        <taxon>Hexapoda</taxon>
        <taxon>Insecta</taxon>
        <taxon>Pterygota</taxon>
        <taxon>Neoptera</taxon>
        <taxon>Paraneoptera</taxon>
        <taxon>Hemiptera</taxon>
        <taxon>Heteroptera</taxon>
        <taxon>Panheteroptera</taxon>
        <taxon>Cimicomorpha</taxon>
        <taxon>Miridae</taxon>
        <taxon>Mirini</taxon>
        <taxon>Apolygus</taxon>
    </lineage>
</organism>
<comment type="similarity">
    <text evidence="1">Belongs to the DDA1 family.</text>
</comment>
<dbReference type="InterPro" id="IPR033575">
    <property type="entry name" value="DDA1-like"/>
</dbReference>
<evidence type="ECO:0000256" key="3">
    <source>
        <dbReference type="ARBA" id="ARBA00045586"/>
    </source>
</evidence>